<evidence type="ECO:0000256" key="1">
    <source>
        <dbReference type="ARBA" id="ARBA00008007"/>
    </source>
</evidence>
<dbReference type="InterPro" id="IPR029057">
    <property type="entry name" value="PRTase-like"/>
</dbReference>
<feature type="domain" description="Phosphoribosyltransferase" evidence="2">
    <location>
        <begin position="145"/>
        <end position="248"/>
    </location>
</feature>
<keyword evidence="5" id="KW-1185">Reference proteome</keyword>
<dbReference type="Proteomes" id="UP001215827">
    <property type="component" value="Chromosome"/>
</dbReference>
<sequence length="264" mass="28212">MDIRSKIDEGFAPLIDLVYPPRCPLCGEAIGRHGGLCTACWSGLAVPSPPACRTCDRPFDNAILGDDLLCAPCLTSPPKHAGISAGTLYNDASRKLILSFKHGGKLGLAPMLARLIAARLPEQGEGNRIPLLVPVPLHRWRLWSRGFNQAAVLARELERLGKGRLVVDLLERHKQTPSLGGLGKKARARALKGAIRVSSRRNAILKGRDVILVDDVLTSGSTSDACVSALLAAGASSVRIACFARVLDNVEHRTQGAQNETPEA</sequence>
<name>A0ABY8FQ86_9SPHN</name>
<dbReference type="PANTHER" id="PTHR47505">
    <property type="entry name" value="DNA UTILIZATION PROTEIN YHGH"/>
    <property type="match status" value="1"/>
</dbReference>
<dbReference type="InterPro" id="IPR051910">
    <property type="entry name" value="ComF/GntX_DNA_util-trans"/>
</dbReference>
<evidence type="ECO:0000259" key="2">
    <source>
        <dbReference type="Pfam" id="PF00156"/>
    </source>
</evidence>
<evidence type="ECO:0000313" key="4">
    <source>
        <dbReference type="EMBL" id="WFL77012.1"/>
    </source>
</evidence>
<dbReference type="SUPFAM" id="SSF53271">
    <property type="entry name" value="PRTase-like"/>
    <property type="match status" value="1"/>
</dbReference>
<evidence type="ECO:0000259" key="3">
    <source>
        <dbReference type="Pfam" id="PF18912"/>
    </source>
</evidence>
<dbReference type="InterPro" id="IPR000836">
    <property type="entry name" value="PRTase_dom"/>
</dbReference>
<dbReference type="EMBL" id="CP121106">
    <property type="protein sequence ID" value="WFL77012.1"/>
    <property type="molecule type" value="Genomic_DNA"/>
</dbReference>
<protein>
    <submittedName>
        <fullName evidence="4">ComF family protein</fullName>
    </submittedName>
</protein>
<dbReference type="Gene3D" id="3.40.50.2020">
    <property type="match status" value="1"/>
</dbReference>
<dbReference type="RefSeq" id="WP_278015771.1">
    <property type="nucleotide sequence ID" value="NZ_CP121106.1"/>
</dbReference>
<feature type="domain" description="Double zinc ribbon" evidence="3">
    <location>
        <begin position="14"/>
        <end position="74"/>
    </location>
</feature>
<accession>A0ABY8FQ86</accession>
<gene>
    <name evidence="4" type="ORF">P7228_13595</name>
</gene>
<dbReference type="CDD" id="cd06223">
    <property type="entry name" value="PRTases_typeI"/>
    <property type="match status" value="1"/>
</dbReference>
<dbReference type="Pfam" id="PF18912">
    <property type="entry name" value="DZR_2"/>
    <property type="match status" value="1"/>
</dbReference>
<dbReference type="InterPro" id="IPR044005">
    <property type="entry name" value="DZR_2"/>
</dbReference>
<comment type="similarity">
    <text evidence="1">Belongs to the ComF/GntX family.</text>
</comment>
<dbReference type="Pfam" id="PF00156">
    <property type="entry name" value="Pribosyltran"/>
    <property type="match status" value="1"/>
</dbReference>
<reference evidence="4 5" key="1">
    <citation type="submission" date="2023-03" db="EMBL/GenBank/DDBJ databases">
        <title>Altererythrobacter sp. CAU 1644 isolated from sand.</title>
        <authorList>
            <person name="Kim W."/>
        </authorList>
    </citation>
    <scope>NUCLEOTIDE SEQUENCE [LARGE SCALE GENOMIC DNA]</scope>
    <source>
        <strain evidence="4 5">CAU 1644</strain>
    </source>
</reference>
<organism evidence="4 5">
    <name type="scientific">Altererythrobacter arenosus</name>
    <dbReference type="NCBI Taxonomy" id="3032592"/>
    <lineage>
        <taxon>Bacteria</taxon>
        <taxon>Pseudomonadati</taxon>
        <taxon>Pseudomonadota</taxon>
        <taxon>Alphaproteobacteria</taxon>
        <taxon>Sphingomonadales</taxon>
        <taxon>Erythrobacteraceae</taxon>
        <taxon>Altererythrobacter</taxon>
    </lineage>
</organism>
<dbReference type="PANTHER" id="PTHR47505:SF1">
    <property type="entry name" value="DNA UTILIZATION PROTEIN YHGH"/>
    <property type="match status" value="1"/>
</dbReference>
<evidence type="ECO:0000313" key="5">
    <source>
        <dbReference type="Proteomes" id="UP001215827"/>
    </source>
</evidence>
<proteinExistence type="inferred from homology"/>